<dbReference type="Proteomes" id="UP000666369">
    <property type="component" value="Unassembled WGS sequence"/>
</dbReference>
<dbReference type="InterPro" id="IPR000073">
    <property type="entry name" value="AB_hydrolase_1"/>
</dbReference>
<dbReference type="PRINTS" id="PR00111">
    <property type="entry name" value="ABHYDROLASE"/>
</dbReference>
<organism evidence="2 3">
    <name type="scientific">Duganella aceris</name>
    <dbReference type="NCBI Taxonomy" id="2703883"/>
    <lineage>
        <taxon>Bacteria</taxon>
        <taxon>Pseudomonadati</taxon>
        <taxon>Pseudomonadota</taxon>
        <taxon>Betaproteobacteria</taxon>
        <taxon>Burkholderiales</taxon>
        <taxon>Oxalobacteraceae</taxon>
        <taxon>Telluria group</taxon>
        <taxon>Duganella</taxon>
    </lineage>
</organism>
<proteinExistence type="predicted"/>
<comment type="caution">
    <text evidence="2">The sequence shown here is derived from an EMBL/GenBank/DDBJ whole genome shotgun (WGS) entry which is preliminary data.</text>
</comment>
<evidence type="ECO:0000313" key="3">
    <source>
        <dbReference type="Proteomes" id="UP000666369"/>
    </source>
</evidence>
<keyword evidence="2" id="KW-0378">Hydrolase</keyword>
<dbReference type="InterPro" id="IPR050266">
    <property type="entry name" value="AB_hydrolase_sf"/>
</dbReference>
<evidence type="ECO:0000259" key="1">
    <source>
        <dbReference type="Pfam" id="PF00561"/>
    </source>
</evidence>
<dbReference type="PANTHER" id="PTHR43798">
    <property type="entry name" value="MONOACYLGLYCEROL LIPASE"/>
    <property type="match status" value="1"/>
</dbReference>
<dbReference type="Pfam" id="PF00561">
    <property type="entry name" value="Abhydrolase_1"/>
    <property type="match status" value="1"/>
</dbReference>
<dbReference type="GO" id="GO:0016787">
    <property type="term" value="F:hydrolase activity"/>
    <property type="evidence" value="ECO:0007669"/>
    <property type="project" value="UniProtKB-KW"/>
</dbReference>
<dbReference type="Gene3D" id="3.40.50.1820">
    <property type="entry name" value="alpha/beta hydrolase"/>
    <property type="match status" value="1"/>
</dbReference>
<protein>
    <submittedName>
        <fullName evidence="2">Alpha/beta hydrolase</fullName>
    </submittedName>
</protein>
<dbReference type="EMBL" id="JAADJT010000005">
    <property type="protein sequence ID" value="NGZ85069.1"/>
    <property type="molecule type" value="Genomic_DNA"/>
</dbReference>
<keyword evidence="3" id="KW-1185">Reference proteome</keyword>
<dbReference type="InterPro" id="IPR029058">
    <property type="entry name" value="AB_hydrolase_fold"/>
</dbReference>
<feature type="domain" description="AB hydrolase-1" evidence="1">
    <location>
        <begin position="54"/>
        <end position="287"/>
    </location>
</feature>
<evidence type="ECO:0000313" key="2">
    <source>
        <dbReference type="EMBL" id="NGZ85069.1"/>
    </source>
</evidence>
<reference evidence="3" key="2">
    <citation type="submission" date="2023-07" db="EMBL/GenBank/DDBJ databases">
        <title>Duganella aceri sp. nov., isolated from tree sap.</title>
        <authorList>
            <person name="Kim I.S."/>
        </authorList>
    </citation>
    <scope>NUCLEOTIDE SEQUENCE [LARGE SCALE GENOMIC DNA]</scope>
    <source>
        <strain evidence="3">SAP-35</strain>
    </source>
</reference>
<dbReference type="PANTHER" id="PTHR43798:SF5">
    <property type="entry name" value="MONOACYLGLYCEROL LIPASE ABHD6"/>
    <property type="match status" value="1"/>
</dbReference>
<accession>A0ABX0FKT3</accession>
<gene>
    <name evidence="2" type="ORF">GW587_12505</name>
</gene>
<name>A0ABX0FKT3_9BURK</name>
<reference evidence="2 3" key="1">
    <citation type="submission" date="2020-01" db="EMBL/GenBank/DDBJ databases">
        <authorList>
            <person name="Lee S.D."/>
        </authorList>
    </citation>
    <scope>NUCLEOTIDE SEQUENCE [LARGE SCALE GENOMIC DNA]</scope>
    <source>
        <strain evidence="2 3">SAP-35</strain>
    </source>
</reference>
<sequence length="304" mass="33213">MASVITTQAATPSDAAASKTCESCHAVDVHTQFVNVDGTKFAYRRFGKVGAALPLVFFQHFSGNLDNWDPAVVDNLAKDREVIIFNNRGVASSEGEVPTTYGAMAKDGIAFIDALGLKKIDILGFSMGGGIAQLVAQARPEMVRRVILVGIAPRNGDGMQGMSAEAQAVFGKKRAVADELWLDVFFTQSAASQAKGREFLERYRARKQDRDTQPNASVATNQMAAIGEWGQPVGERFAYLKEIKQPVLVVNGSNDIIVPTINSYYLQQYLPNATLILYPDANHGSQYQYPEQFVKHVTQFLASK</sequence>
<dbReference type="SUPFAM" id="SSF53474">
    <property type="entry name" value="alpha/beta-Hydrolases"/>
    <property type="match status" value="1"/>
</dbReference>